<accession>A0A0A9CUT6</accession>
<dbReference type="GO" id="GO:0017056">
    <property type="term" value="F:structural constituent of nuclear pore"/>
    <property type="evidence" value="ECO:0007669"/>
    <property type="project" value="InterPro"/>
</dbReference>
<dbReference type="GO" id="GO:0008139">
    <property type="term" value="F:nuclear localization sequence binding"/>
    <property type="evidence" value="ECO:0007669"/>
    <property type="project" value="InterPro"/>
</dbReference>
<dbReference type="PANTHER" id="PTHR13437">
    <property type="entry name" value="NUCLEOPORIN P58/P45 NUCLEOPORIN-LIKE PROTEIN 1"/>
    <property type="match status" value="1"/>
</dbReference>
<dbReference type="EMBL" id="GBRH01220780">
    <property type="protein sequence ID" value="JAD77115.1"/>
    <property type="molecule type" value="Transcribed_RNA"/>
</dbReference>
<dbReference type="PANTHER" id="PTHR13437:SF6">
    <property type="entry name" value="DUF632 DOMAIN-CONTAINING PROTEIN"/>
    <property type="match status" value="1"/>
</dbReference>
<reference evidence="1" key="2">
    <citation type="journal article" date="2015" name="Data Brief">
        <title>Shoot transcriptome of the giant reed, Arundo donax.</title>
        <authorList>
            <person name="Barrero R.A."/>
            <person name="Guerrero F.D."/>
            <person name="Moolhuijzen P."/>
            <person name="Goolsby J.A."/>
            <person name="Tidwell J."/>
            <person name="Bellgard S.E."/>
            <person name="Bellgard M.I."/>
        </authorList>
    </citation>
    <scope>NUCLEOTIDE SEQUENCE</scope>
    <source>
        <tissue evidence="1">Shoot tissue taken approximately 20 cm above the soil surface</tissue>
    </source>
</reference>
<dbReference type="GO" id="GO:0005643">
    <property type="term" value="C:nuclear pore"/>
    <property type="evidence" value="ECO:0007669"/>
    <property type="project" value="InterPro"/>
</dbReference>
<proteinExistence type="predicted"/>
<name>A0A0A9CUT6_ARUDO</name>
<dbReference type="InterPro" id="IPR024882">
    <property type="entry name" value="NUP58/p45/49"/>
</dbReference>
<reference evidence="1" key="1">
    <citation type="submission" date="2014-09" db="EMBL/GenBank/DDBJ databases">
        <authorList>
            <person name="Magalhaes I.L.F."/>
            <person name="Oliveira U."/>
            <person name="Santos F.R."/>
            <person name="Vidigal T.H.D.A."/>
            <person name="Brescovit A.D."/>
            <person name="Santos A.J."/>
        </authorList>
    </citation>
    <scope>NUCLEOTIDE SEQUENCE</scope>
    <source>
        <tissue evidence="1">Shoot tissue taken approximately 20 cm above the soil surface</tissue>
    </source>
</reference>
<evidence type="ECO:0000313" key="1">
    <source>
        <dbReference type="EMBL" id="JAD77115.1"/>
    </source>
</evidence>
<dbReference type="AlphaFoldDB" id="A0A0A9CUT6"/>
<sequence length="90" mass="10015">MNREKVSIESLTAVVKEIIWNTDFAFRSYVKLRPMFVHRSAGLANAGYANRSGSSGAHTDFSQLLTMAPAFRCDNGVPRRPSPFVQRIVA</sequence>
<organism evidence="1">
    <name type="scientific">Arundo donax</name>
    <name type="common">Giant reed</name>
    <name type="synonym">Donax arundinaceus</name>
    <dbReference type="NCBI Taxonomy" id="35708"/>
    <lineage>
        <taxon>Eukaryota</taxon>
        <taxon>Viridiplantae</taxon>
        <taxon>Streptophyta</taxon>
        <taxon>Embryophyta</taxon>
        <taxon>Tracheophyta</taxon>
        <taxon>Spermatophyta</taxon>
        <taxon>Magnoliopsida</taxon>
        <taxon>Liliopsida</taxon>
        <taxon>Poales</taxon>
        <taxon>Poaceae</taxon>
        <taxon>PACMAD clade</taxon>
        <taxon>Arundinoideae</taxon>
        <taxon>Arundineae</taxon>
        <taxon>Arundo</taxon>
    </lineage>
</organism>
<protein>
    <submittedName>
        <fullName evidence="1">Uncharacterized protein</fullName>
    </submittedName>
</protein>